<organism evidence="8 9">
    <name type="scientific">Desmophyllum pertusum</name>
    <dbReference type="NCBI Taxonomy" id="174260"/>
    <lineage>
        <taxon>Eukaryota</taxon>
        <taxon>Metazoa</taxon>
        <taxon>Cnidaria</taxon>
        <taxon>Anthozoa</taxon>
        <taxon>Hexacorallia</taxon>
        <taxon>Scleractinia</taxon>
        <taxon>Caryophylliina</taxon>
        <taxon>Caryophylliidae</taxon>
        <taxon>Desmophyllum</taxon>
    </lineage>
</organism>
<comment type="caution">
    <text evidence="8">The sequence shown here is derived from an EMBL/GenBank/DDBJ whole genome shotgun (WGS) entry which is preliminary data.</text>
</comment>
<evidence type="ECO:0000256" key="5">
    <source>
        <dbReference type="ARBA" id="ARBA00023136"/>
    </source>
</evidence>
<feature type="domain" description="F5/8 type C" evidence="7">
    <location>
        <begin position="1"/>
        <end position="134"/>
    </location>
</feature>
<dbReference type="GO" id="GO:0038023">
    <property type="term" value="F:signaling receptor activity"/>
    <property type="evidence" value="ECO:0007669"/>
    <property type="project" value="TreeGrafter"/>
</dbReference>
<dbReference type="PANTHER" id="PTHR46806:SF5">
    <property type="entry name" value="F5_8 TYPE C DOMAIN-CONTAINING PROTEIN"/>
    <property type="match status" value="1"/>
</dbReference>
<keyword evidence="3" id="KW-0964">Secreted</keyword>
<keyword evidence="4" id="KW-0130">Cell adhesion</keyword>
<dbReference type="OrthoDB" id="5966355at2759"/>
<dbReference type="PROSITE" id="PS50022">
    <property type="entry name" value="FA58C_3"/>
    <property type="match status" value="1"/>
</dbReference>
<dbReference type="EMBL" id="MU826384">
    <property type="protein sequence ID" value="KAJ7377054.1"/>
    <property type="molecule type" value="Genomic_DNA"/>
</dbReference>
<dbReference type="InterPro" id="IPR000421">
    <property type="entry name" value="FA58C"/>
</dbReference>
<sequence>MEDGGITDSQLTASSYSLAGSHTRPGLAKRPGYQVDNCRRTDRNFSKLTSPVRSRFAGSAPRVTVRASSPDSLFTSALMVFVGILIKWEEFPANTNAGYVQMITLPIPIEAKFIRINPVGWHNSIALKVEFYGCVLSQQPSSSAGKVRPSVTSAKDKGETWTGMDNRLLSILGHDKTKNTVFGVSLNGKAVLKSTEKHSERFNAVSQDEWVDAAGKATTTHAVMLGSNLAITNTTIAPQAKHTVTATNGTIWGGKILTLK</sequence>
<dbReference type="PANTHER" id="PTHR46806">
    <property type="entry name" value="F5/8 TYPE C DOMAIN-CONTAINING PROTEIN"/>
    <property type="match status" value="1"/>
</dbReference>
<gene>
    <name evidence="8" type="primary">NRP2_2</name>
    <name evidence="8" type="ORF">OS493_031012</name>
</gene>
<keyword evidence="9" id="KW-1185">Reference proteome</keyword>
<evidence type="ECO:0000256" key="4">
    <source>
        <dbReference type="ARBA" id="ARBA00022889"/>
    </source>
</evidence>
<dbReference type="AlphaFoldDB" id="A0A9X0CXH0"/>
<evidence type="ECO:0000256" key="2">
    <source>
        <dbReference type="ARBA" id="ARBA00004613"/>
    </source>
</evidence>
<keyword evidence="6" id="KW-1015">Disulfide bond</keyword>
<dbReference type="GO" id="GO:0012505">
    <property type="term" value="C:endomembrane system"/>
    <property type="evidence" value="ECO:0007669"/>
    <property type="project" value="UniProtKB-SubCell"/>
</dbReference>
<dbReference type="InterPro" id="IPR050633">
    <property type="entry name" value="Neuropilin_MCO_CoagFactor"/>
</dbReference>
<dbReference type="Proteomes" id="UP001163046">
    <property type="component" value="Unassembled WGS sequence"/>
</dbReference>
<evidence type="ECO:0000256" key="3">
    <source>
        <dbReference type="ARBA" id="ARBA00022525"/>
    </source>
</evidence>
<protein>
    <submittedName>
        <fullName evidence="8">NAP1- protein 2</fullName>
    </submittedName>
</protein>
<keyword evidence="5" id="KW-0472">Membrane</keyword>
<dbReference type="Gene3D" id="2.60.120.260">
    <property type="entry name" value="Galactose-binding domain-like"/>
    <property type="match status" value="1"/>
</dbReference>
<comment type="subcellular location">
    <subcellularLocation>
        <location evidence="1">Endomembrane system</location>
        <topology evidence="1">Peripheral membrane protein</topology>
    </subcellularLocation>
    <subcellularLocation>
        <location evidence="2">Secreted</location>
    </subcellularLocation>
</comment>
<dbReference type="InterPro" id="IPR008979">
    <property type="entry name" value="Galactose-bd-like_sf"/>
</dbReference>
<dbReference type="GO" id="GO:0005886">
    <property type="term" value="C:plasma membrane"/>
    <property type="evidence" value="ECO:0007669"/>
    <property type="project" value="TreeGrafter"/>
</dbReference>
<evidence type="ECO:0000256" key="6">
    <source>
        <dbReference type="ARBA" id="ARBA00023157"/>
    </source>
</evidence>
<evidence type="ECO:0000256" key="1">
    <source>
        <dbReference type="ARBA" id="ARBA00004184"/>
    </source>
</evidence>
<dbReference type="SUPFAM" id="SSF49785">
    <property type="entry name" value="Galactose-binding domain-like"/>
    <property type="match status" value="1"/>
</dbReference>
<proteinExistence type="predicted"/>
<evidence type="ECO:0000313" key="8">
    <source>
        <dbReference type="EMBL" id="KAJ7377054.1"/>
    </source>
</evidence>
<evidence type="ECO:0000259" key="7">
    <source>
        <dbReference type="PROSITE" id="PS50022"/>
    </source>
</evidence>
<reference evidence="8" key="1">
    <citation type="submission" date="2023-01" db="EMBL/GenBank/DDBJ databases">
        <title>Genome assembly of the deep-sea coral Lophelia pertusa.</title>
        <authorList>
            <person name="Herrera S."/>
            <person name="Cordes E."/>
        </authorList>
    </citation>
    <scope>NUCLEOTIDE SEQUENCE</scope>
    <source>
        <strain evidence="8">USNM1676648</strain>
        <tissue evidence="8">Polyp</tissue>
    </source>
</reference>
<evidence type="ECO:0000313" key="9">
    <source>
        <dbReference type="Proteomes" id="UP001163046"/>
    </source>
</evidence>
<dbReference type="GO" id="GO:0005576">
    <property type="term" value="C:extracellular region"/>
    <property type="evidence" value="ECO:0007669"/>
    <property type="project" value="UniProtKB-SubCell"/>
</dbReference>
<accession>A0A9X0CXH0</accession>
<dbReference type="GO" id="GO:0007155">
    <property type="term" value="P:cell adhesion"/>
    <property type="evidence" value="ECO:0007669"/>
    <property type="project" value="UniProtKB-KW"/>
</dbReference>
<name>A0A9X0CXH0_9CNID</name>